<dbReference type="CDD" id="cd04876">
    <property type="entry name" value="ACT_RelA-SpoT"/>
    <property type="match status" value="1"/>
</dbReference>
<dbReference type="InterPro" id="IPR011701">
    <property type="entry name" value="MFS"/>
</dbReference>
<protein>
    <recommendedName>
        <fullName evidence="12">MFS transporter</fullName>
    </recommendedName>
</protein>
<feature type="transmembrane region" description="Helical" evidence="7">
    <location>
        <begin position="374"/>
        <end position="401"/>
    </location>
</feature>
<evidence type="ECO:0008006" key="12">
    <source>
        <dbReference type="Google" id="ProtNLM"/>
    </source>
</evidence>
<proteinExistence type="predicted"/>
<feature type="transmembrane region" description="Helical" evidence="7">
    <location>
        <begin position="210"/>
        <end position="232"/>
    </location>
</feature>
<gene>
    <name evidence="10" type="ORF">AMQ84_09550</name>
</gene>
<keyword evidence="5 7" id="KW-1133">Transmembrane helix</keyword>
<dbReference type="Pfam" id="PF07690">
    <property type="entry name" value="MFS_1"/>
    <property type="match status" value="1"/>
</dbReference>
<evidence type="ECO:0000256" key="5">
    <source>
        <dbReference type="ARBA" id="ARBA00022989"/>
    </source>
</evidence>
<dbReference type="InterPro" id="IPR054480">
    <property type="entry name" value="AHAS_small-like_ACT"/>
</dbReference>
<keyword evidence="3" id="KW-1003">Cell membrane</keyword>
<dbReference type="PROSITE" id="PS51671">
    <property type="entry name" value="ACT"/>
    <property type="match status" value="1"/>
</dbReference>
<dbReference type="Pfam" id="PF22629">
    <property type="entry name" value="ACT_AHAS_ss"/>
    <property type="match status" value="1"/>
</dbReference>
<dbReference type="InterPro" id="IPR020846">
    <property type="entry name" value="MFS_dom"/>
</dbReference>
<feature type="transmembrane region" description="Helical" evidence="7">
    <location>
        <begin position="152"/>
        <end position="170"/>
    </location>
</feature>
<dbReference type="PROSITE" id="PS50850">
    <property type="entry name" value="MFS"/>
    <property type="match status" value="1"/>
</dbReference>
<feature type="transmembrane region" description="Helical" evidence="7">
    <location>
        <begin position="319"/>
        <end position="339"/>
    </location>
</feature>
<organism evidence="10 11">
    <name type="scientific">Paenibacillus riograndensis</name>
    <dbReference type="NCBI Taxonomy" id="483937"/>
    <lineage>
        <taxon>Bacteria</taxon>
        <taxon>Bacillati</taxon>
        <taxon>Bacillota</taxon>
        <taxon>Bacilli</taxon>
        <taxon>Bacillales</taxon>
        <taxon>Paenibacillaceae</taxon>
        <taxon>Paenibacillus</taxon>
        <taxon>Paenibacillus sonchi group</taxon>
    </lineage>
</organism>
<accession>A0A132U483</accession>
<dbReference type="Gene3D" id="3.30.70.260">
    <property type="match status" value="1"/>
</dbReference>
<dbReference type="GO" id="GO:0005886">
    <property type="term" value="C:plasma membrane"/>
    <property type="evidence" value="ECO:0007669"/>
    <property type="project" value="UniProtKB-SubCell"/>
</dbReference>
<feature type="domain" description="ACT" evidence="9">
    <location>
        <begin position="6"/>
        <end position="80"/>
    </location>
</feature>
<dbReference type="OrthoDB" id="9793283at2"/>
<feature type="transmembrane region" description="Helical" evidence="7">
    <location>
        <begin position="85"/>
        <end position="108"/>
    </location>
</feature>
<evidence type="ECO:0000313" key="11">
    <source>
        <dbReference type="Proteomes" id="UP000070475"/>
    </source>
</evidence>
<dbReference type="SUPFAM" id="SSF103473">
    <property type="entry name" value="MFS general substrate transporter"/>
    <property type="match status" value="1"/>
</dbReference>
<evidence type="ECO:0000256" key="3">
    <source>
        <dbReference type="ARBA" id="ARBA00022475"/>
    </source>
</evidence>
<feature type="transmembrane region" description="Helical" evidence="7">
    <location>
        <begin position="413"/>
        <end position="436"/>
    </location>
</feature>
<dbReference type="Gene3D" id="1.20.1250.20">
    <property type="entry name" value="MFS general substrate transporter like domains"/>
    <property type="match status" value="1"/>
</dbReference>
<sequence length="479" mass="50854">MPAKTVIWVIASNRPGVLARVSQSFAGCETNIERVSFGRSRDKTVARMRIAFYVEDKTLEAILHSLGQLKEVIQVRTGSNAMRALSYWAVAYGLFVTILGLNLAAPLYSVYRTQWDLSPATVVLVFAAYALVVIPSIVLFGQVSDRIGPVRILLCGIAATLSGSLCFMFANGLSMLLLARVLQGLAVGMFNGVAVSAMTELHKANSKRQAAYLAALLVTAGNALGPVLSGILAEYTPWPTRMPFLVHLLLVVPAVIGLLLVRIRSEPAGTASLHWPRVPAGIRGAFYTASLTSFLVWGVVSLFMSVVPTYLGVWVERTGFLLSGLLAAGVLGFSALGQFTLGKLPLLRMMTAGYACLLLGLAGLVLALRFHSLIILFASILLVGMGHGPLYAGSLAYVNAIAPSEARGDTVSFFYTGTYIGVAVPVLGLGLLSGAFGLERAIEGFAGWMGLCACAGYLGWRRIINGGISNEFTGNDAAK</sequence>
<reference evidence="10 11" key="1">
    <citation type="submission" date="2015-08" db="EMBL/GenBank/DDBJ databases">
        <title>Genomes of Paenibacillus riograndensis.</title>
        <authorList>
            <person name="Sant'Anna F.H."/>
            <person name="Souza R."/>
            <person name="Ambrosini A."/>
            <person name="Bach E."/>
            <person name="Fernandes G."/>
            <person name="Balsanelli E."/>
            <person name="Baura V.A."/>
            <person name="Pedrosa F.O."/>
            <person name="Souza E.M."/>
            <person name="Passaglia L."/>
        </authorList>
    </citation>
    <scope>NUCLEOTIDE SEQUENCE [LARGE SCALE GENOMIC DNA]</scope>
    <source>
        <strain evidence="10 11">CAS34</strain>
    </source>
</reference>
<dbReference type="PANTHER" id="PTHR23517">
    <property type="entry name" value="RESISTANCE PROTEIN MDTM, PUTATIVE-RELATED-RELATED"/>
    <property type="match status" value="1"/>
</dbReference>
<evidence type="ECO:0000256" key="4">
    <source>
        <dbReference type="ARBA" id="ARBA00022692"/>
    </source>
</evidence>
<feature type="transmembrane region" description="Helical" evidence="7">
    <location>
        <begin position="442"/>
        <end position="460"/>
    </location>
</feature>
<dbReference type="AlphaFoldDB" id="A0A132U483"/>
<keyword evidence="2" id="KW-0813">Transport</keyword>
<dbReference type="SUPFAM" id="SSF55021">
    <property type="entry name" value="ACT-like"/>
    <property type="match status" value="1"/>
</dbReference>
<evidence type="ECO:0000259" key="9">
    <source>
        <dbReference type="PROSITE" id="PS51671"/>
    </source>
</evidence>
<comment type="subcellular location">
    <subcellularLocation>
        <location evidence="1">Cell membrane</location>
        <topology evidence="1">Multi-pass membrane protein</topology>
    </subcellularLocation>
</comment>
<dbReference type="PATRIC" id="fig|483937.3.peg.3467"/>
<feature type="transmembrane region" description="Helical" evidence="7">
    <location>
        <begin position="244"/>
        <end position="263"/>
    </location>
</feature>
<dbReference type="InterPro" id="IPR050171">
    <property type="entry name" value="MFS_Transporters"/>
</dbReference>
<dbReference type="InterPro" id="IPR045865">
    <property type="entry name" value="ACT-like_dom_sf"/>
</dbReference>
<comment type="caution">
    <text evidence="10">The sequence shown here is derived from an EMBL/GenBank/DDBJ whole genome shotgun (WGS) entry which is preliminary data.</text>
</comment>
<name>A0A132U483_9BACL</name>
<feature type="transmembrane region" description="Helical" evidence="7">
    <location>
        <begin position="351"/>
        <end position="368"/>
    </location>
</feature>
<evidence type="ECO:0000256" key="6">
    <source>
        <dbReference type="ARBA" id="ARBA00023136"/>
    </source>
</evidence>
<evidence type="ECO:0000256" key="7">
    <source>
        <dbReference type="SAM" id="Phobius"/>
    </source>
</evidence>
<evidence type="ECO:0000256" key="2">
    <source>
        <dbReference type="ARBA" id="ARBA00022448"/>
    </source>
</evidence>
<evidence type="ECO:0000259" key="8">
    <source>
        <dbReference type="PROSITE" id="PS50850"/>
    </source>
</evidence>
<dbReference type="Proteomes" id="UP000070475">
    <property type="component" value="Unassembled WGS sequence"/>
</dbReference>
<dbReference type="EMBL" id="LIRB01000119">
    <property type="protein sequence ID" value="KWX78391.1"/>
    <property type="molecule type" value="Genomic_DNA"/>
</dbReference>
<feature type="transmembrane region" description="Helical" evidence="7">
    <location>
        <begin position="120"/>
        <end position="140"/>
    </location>
</feature>
<dbReference type="GO" id="GO:0022857">
    <property type="term" value="F:transmembrane transporter activity"/>
    <property type="evidence" value="ECO:0007669"/>
    <property type="project" value="InterPro"/>
</dbReference>
<feature type="domain" description="Major facilitator superfamily (MFS) profile" evidence="8">
    <location>
        <begin position="86"/>
        <end position="479"/>
    </location>
</feature>
<dbReference type="PANTHER" id="PTHR23517:SF13">
    <property type="entry name" value="MAJOR FACILITATOR SUPERFAMILY MFS_1"/>
    <property type="match status" value="1"/>
</dbReference>
<evidence type="ECO:0000256" key="1">
    <source>
        <dbReference type="ARBA" id="ARBA00004651"/>
    </source>
</evidence>
<evidence type="ECO:0000313" key="10">
    <source>
        <dbReference type="EMBL" id="KWX78391.1"/>
    </source>
</evidence>
<keyword evidence="4 7" id="KW-0812">Transmembrane</keyword>
<dbReference type="InterPro" id="IPR036259">
    <property type="entry name" value="MFS_trans_sf"/>
</dbReference>
<keyword evidence="6 7" id="KW-0472">Membrane</keyword>
<dbReference type="RefSeq" id="WP_060860190.1">
    <property type="nucleotide sequence ID" value="NZ_LIRB01000119.1"/>
</dbReference>
<feature type="transmembrane region" description="Helical" evidence="7">
    <location>
        <begin position="284"/>
        <end position="307"/>
    </location>
</feature>
<dbReference type="InterPro" id="IPR002912">
    <property type="entry name" value="ACT_dom"/>
</dbReference>
<keyword evidence="11" id="KW-1185">Reference proteome</keyword>